<evidence type="ECO:0000256" key="1">
    <source>
        <dbReference type="ARBA" id="ARBA00023015"/>
    </source>
</evidence>
<keyword evidence="3" id="KW-0804">Transcription</keyword>
<evidence type="ECO:0000313" key="5">
    <source>
        <dbReference type="EMBL" id="MEK8025112.1"/>
    </source>
</evidence>
<keyword evidence="1" id="KW-0805">Transcription regulation</keyword>
<dbReference type="InterPro" id="IPR008920">
    <property type="entry name" value="TF_FadR/GntR_C"/>
</dbReference>
<name>A0ABU9B7W5_9BURK</name>
<dbReference type="SMART" id="SM00895">
    <property type="entry name" value="FCD"/>
    <property type="match status" value="1"/>
</dbReference>
<dbReference type="SUPFAM" id="SSF48008">
    <property type="entry name" value="GntR ligand-binding domain-like"/>
    <property type="match status" value="1"/>
</dbReference>
<dbReference type="InterPro" id="IPR036390">
    <property type="entry name" value="WH_DNA-bd_sf"/>
</dbReference>
<dbReference type="SMART" id="SM00345">
    <property type="entry name" value="HTH_GNTR"/>
    <property type="match status" value="1"/>
</dbReference>
<dbReference type="EMBL" id="JBBUTF010000003">
    <property type="protein sequence ID" value="MEK8025112.1"/>
    <property type="molecule type" value="Genomic_DNA"/>
</dbReference>
<gene>
    <name evidence="5" type="ORF">AACH11_03940</name>
</gene>
<proteinExistence type="predicted"/>
<dbReference type="PANTHER" id="PTHR43537">
    <property type="entry name" value="TRANSCRIPTIONAL REGULATOR, GNTR FAMILY"/>
    <property type="match status" value="1"/>
</dbReference>
<dbReference type="Gene3D" id="1.20.120.530">
    <property type="entry name" value="GntR ligand-binding domain-like"/>
    <property type="match status" value="1"/>
</dbReference>
<dbReference type="Proteomes" id="UP001368500">
    <property type="component" value="Unassembled WGS sequence"/>
</dbReference>
<dbReference type="Gene3D" id="1.10.10.10">
    <property type="entry name" value="Winged helix-like DNA-binding domain superfamily/Winged helix DNA-binding domain"/>
    <property type="match status" value="1"/>
</dbReference>
<dbReference type="InterPro" id="IPR011711">
    <property type="entry name" value="GntR_C"/>
</dbReference>
<dbReference type="Pfam" id="PF07729">
    <property type="entry name" value="FCD"/>
    <property type="match status" value="1"/>
</dbReference>
<keyword evidence="6" id="KW-1185">Reference proteome</keyword>
<dbReference type="PROSITE" id="PS50949">
    <property type="entry name" value="HTH_GNTR"/>
    <property type="match status" value="1"/>
</dbReference>
<evidence type="ECO:0000256" key="3">
    <source>
        <dbReference type="ARBA" id="ARBA00023163"/>
    </source>
</evidence>
<dbReference type="InterPro" id="IPR036388">
    <property type="entry name" value="WH-like_DNA-bd_sf"/>
</dbReference>
<dbReference type="SUPFAM" id="SSF46785">
    <property type="entry name" value="Winged helix' DNA-binding domain"/>
    <property type="match status" value="1"/>
</dbReference>
<dbReference type="InterPro" id="IPR000524">
    <property type="entry name" value="Tscrpt_reg_HTH_GntR"/>
</dbReference>
<dbReference type="RefSeq" id="WP_341372894.1">
    <property type="nucleotide sequence ID" value="NZ_JBBUTF010000003.1"/>
</dbReference>
<organism evidence="5 6">
    <name type="scientific">Pseudaquabacterium rugosum</name>
    <dbReference type="NCBI Taxonomy" id="2984194"/>
    <lineage>
        <taxon>Bacteria</taxon>
        <taxon>Pseudomonadati</taxon>
        <taxon>Pseudomonadota</taxon>
        <taxon>Betaproteobacteria</taxon>
        <taxon>Burkholderiales</taxon>
        <taxon>Sphaerotilaceae</taxon>
        <taxon>Pseudaquabacterium</taxon>
    </lineage>
</organism>
<evidence type="ECO:0000313" key="6">
    <source>
        <dbReference type="Proteomes" id="UP001368500"/>
    </source>
</evidence>
<protein>
    <submittedName>
        <fullName evidence="5">GntR family transcriptional regulator</fullName>
    </submittedName>
</protein>
<dbReference type="PANTHER" id="PTHR43537:SF50">
    <property type="entry name" value="TRANSCRIPTIONAL REGULATORY PROTEIN"/>
    <property type="match status" value="1"/>
</dbReference>
<reference evidence="5 6" key="1">
    <citation type="submission" date="2024-04" db="EMBL/GenBank/DDBJ databases">
        <title>Novel species of the genus Ideonella isolated from streams.</title>
        <authorList>
            <person name="Lu H."/>
        </authorList>
    </citation>
    <scope>NUCLEOTIDE SEQUENCE [LARGE SCALE GENOMIC DNA]</scope>
    <source>
        <strain evidence="5 6">BYS139W</strain>
    </source>
</reference>
<feature type="domain" description="HTH gntR-type" evidence="4">
    <location>
        <begin position="13"/>
        <end position="80"/>
    </location>
</feature>
<sequence>MPADARFKIETSKSLATRVAERLREAIVDGEFALGAMIPEEQLATQFGVSRTPVREALNQLQMQGLVIVRPQRGSYVFEPTEADIAALCQFRCAVEPAAAELAWAHDPAGTRASLQAAIAEMDTARSARDPVRYSRADTRLHEAFFAHCGNAYMQAAYATAAARIATLRTHLSAPGDVADSRGHEQHIALLAQFDAGDFAGFRALMAAHVDGTRARYVQRLAVRRAEG</sequence>
<accession>A0ABU9B7W5</accession>
<dbReference type="Pfam" id="PF00392">
    <property type="entry name" value="GntR"/>
    <property type="match status" value="1"/>
</dbReference>
<evidence type="ECO:0000256" key="2">
    <source>
        <dbReference type="ARBA" id="ARBA00023125"/>
    </source>
</evidence>
<dbReference type="PRINTS" id="PR00035">
    <property type="entry name" value="HTHGNTR"/>
</dbReference>
<comment type="caution">
    <text evidence="5">The sequence shown here is derived from an EMBL/GenBank/DDBJ whole genome shotgun (WGS) entry which is preliminary data.</text>
</comment>
<dbReference type="CDD" id="cd07377">
    <property type="entry name" value="WHTH_GntR"/>
    <property type="match status" value="1"/>
</dbReference>
<evidence type="ECO:0000259" key="4">
    <source>
        <dbReference type="PROSITE" id="PS50949"/>
    </source>
</evidence>
<keyword evidence="2" id="KW-0238">DNA-binding</keyword>